<keyword evidence="1" id="KW-0472">Membrane</keyword>
<reference evidence="3" key="1">
    <citation type="submission" date="2021-03" db="EMBL/GenBank/DDBJ databases">
        <title>Roseibium sp. CAU 1637 isolated from Incheon.</title>
        <authorList>
            <person name="Kim W."/>
        </authorList>
    </citation>
    <scope>NUCLEOTIDE SEQUENCE</scope>
    <source>
        <strain evidence="3">CAU 1637</strain>
    </source>
</reference>
<dbReference type="RefSeq" id="WP_206940001.1">
    <property type="nucleotide sequence ID" value="NZ_JAFLNF010000003.1"/>
</dbReference>
<dbReference type="EMBL" id="JAFLNF010000003">
    <property type="protein sequence ID" value="MBO0345435.1"/>
    <property type="molecule type" value="Genomic_DNA"/>
</dbReference>
<evidence type="ECO:0000313" key="3">
    <source>
        <dbReference type="EMBL" id="MBO0345435.1"/>
    </source>
</evidence>
<accession>A0A939ENJ3</accession>
<comment type="caution">
    <text evidence="3">The sequence shown here is derived from an EMBL/GenBank/DDBJ whole genome shotgun (WGS) entry which is preliminary data.</text>
</comment>
<keyword evidence="4" id="KW-1185">Reference proteome</keyword>
<dbReference type="Pfam" id="PF20061">
    <property type="entry name" value="DUF6460"/>
    <property type="match status" value="1"/>
</dbReference>
<evidence type="ECO:0000256" key="1">
    <source>
        <dbReference type="SAM" id="Phobius"/>
    </source>
</evidence>
<evidence type="ECO:0000259" key="2">
    <source>
        <dbReference type="Pfam" id="PF20061"/>
    </source>
</evidence>
<name>A0A939ENJ3_9HYPH</name>
<gene>
    <name evidence="3" type="ORF">J0X15_09405</name>
</gene>
<evidence type="ECO:0000313" key="4">
    <source>
        <dbReference type="Proteomes" id="UP000664779"/>
    </source>
</evidence>
<feature type="transmembrane region" description="Helical" evidence="1">
    <location>
        <begin position="17"/>
        <end position="37"/>
    </location>
</feature>
<dbReference type="InterPro" id="IPR045594">
    <property type="entry name" value="DUF6460"/>
</dbReference>
<keyword evidence="1" id="KW-1133">Transmembrane helix</keyword>
<organism evidence="3 4">
    <name type="scientific">Roseibium limicola</name>
    <dbReference type="NCBI Taxonomy" id="2816037"/>
    <lineage>
        <taxon>Bacteria</taxon>
        <taxon>Pseudomonadati</taxon>
        <taxon>Pseudomonadota</taxon>
        <taxon>Alphaproteobacteria</taxon>
        <taxon>Hyphomicrobiales</taxon>
        <taxon>Stappiaceae</taxon>
        <taxon>Roseibium</taxon>
    </lineage>
</organism>
<feature type="domain" description="DUF6460" evidence="2">
    <location>
        <begin position="53"/>
        <end position="88"/>
    </location>
</feature>
<dbReference type="Proteomes" id="UP000664779">
    <property type="component" value="Unassembled WGS sequence"/>
</dbReference>
<feature type="transmembrane region" description="Helical" evidence="1">
    <location>
        <begin position="57"/>
        <end position="81"/>
    </location>
</feature>
<dbReference type="AlphaFoldDB" id="A0A939ENJ3"/>
<protein>
    <submittedName>
        <fullName evidence="3">Integrase</fullName>
    </submittedName>
</protein>
<sequence length="90" mass="10053">MAHDTFSRFIGGSPGQVILRLIFLSFVVGIILSALSLDPMSLVDMVIRFFNRLWNMGFDAILSLGRYFLLGAVIVIPLWLIGRVLSLGKR</sequence>
<proteinExistence type="predicted"/>
<keyword evidence="1" id="KW-0812">Transmembrane</keyword>